<dbReference type="EMBL" id="KY684085">
    <property type="protein sequence ID" value="ARF09562.1"/>
    <property type="molecule type" value="Genomic_DNA"/>
</dbReference>
<dbReference type="InterPro" id="IPR001401">
    <property type="entry name" value="Dynamin_GTPase"/>
</dbReference>
<dbReference type="PROSITE" id="PS00410">
    <property type="entry name" value="G_DYNAMIN_1"/>
    <property type="match status" value="1"/>
</dbReference>
<keyword evidence="1" id="KW-0547">Nucleotide-binding</keyword>
<name>A0A1V0SCX6_9VIRU</name>
<dbReference type="Pfam" id="PF02212">
    <property type="entry name" value="GED"/>
    <property type="match status" value="1"/>
</dbReference>
<dbReference type="InterPro" id="IPR045063">
    <property type="entry name" value="Dynamin_N"/>
</dbReference>
<dbReference type="InterPro" id="IPR019762">
    <property type="entry name" value="Dynamin_GTPase_CS"/>
</dbReference>
<dbReference type="InterPro" id="IPR027417">
    <property type="entry name" value="P-loop_NTPase"/>
</dbReference>
<dbReference type="Gene3D" id="3.40.50.300">
    <property type="entry name" value="P-loop containing nucleotide triphosphate hydrolases"/>
    <property type="match status" value="1"/>
</dbReference>
<dbReference type="InterPro" id="IPR000375">
    <property type="entry name" value="Dynamin_stalk"/>
</dbReference>
<dbReference type="PROSITE" id="PS51718">
    <property type="entry name" value="G_DYNAMIN_2"/>
    <property type="match status" value="1"/>
</dbReference>
<organism evidence="4">
    <name type="scientific">Indivirus ILV1</name>
    <dbReference type="NCBI Taxonomy" id="1977633"/>
    <lineage>
        <taxon>Viruses</taxon>
        <taxon>Varidnaviria</taxon>
        <taxon>Bamfordvirae</taxon>
        <taxon>Nucleocytoviricota</taxon>
        <taxon>Megaviricetes</taxon>
        <taxon>Imitervirales</taxon>
        <taxon>Mimiviridae</taxon>
        <taxon>Klosneuvirinae</taxon>
        <taxon>Indivirus</taxon>
    </lineage>
</organism>
<sequence>MDKVKQLSNVYNWFTGDKVTTTIGQLSDNQILNIANDINGLFSETNLIESKPELSLPKLVVIGCQSAGKSSVLNSIISMDILPTGKNMVTRTPLELQLHQLTQDSKDGWVEFGQYNQNGWTSEKKIPITTPIPTETEIKNVRDYISAKTIELAGDGMNISHIPIMMNIYSPNVPNLSLVDLPGLTVIPCVDKGQPVDIKEKIEELVASYIKQERTIVLAVMQSRNDLETDIGLGLIKKYDNGNQRIIGVLTKPDLMNQETHIGEYLINNISKNLMLTYGYYVVKNRAGIQGSMDVFKGYELEKEYFNSHFEYKKIIYKDRIGTDNLTKNLSKILISSITELLPSVMSELGIFEGKINAKLESMGNEIPETKEGKLSFMNKYISNFNYKFIDSIESRGNSLNTGKLIKDTFITYRTELNQIKPFNDKKIYTPDYFKSIVASFEGNHMSFHIPPIQILEACMTDQRYKPIFTLQSKSLKCVDSICELLIGLIRNITMQEEFSQFPQLASYIMSSLIDEIISKTKNETKQQINKLLQNEHDYIWTENKEFLEMLSKVNGNMDNINEFLEGYFCSVKNIVSHSVPKIIMTGIIREVENNTLSFMLHNIVCEDKILLLKQDEEIEKQRNYYNDLKTRILTIRRSFSKIK</sequence>
<dbReference type="PANTHER" id="PTHR11566">
    <property type="entry name" value="DYNAMIN"/>
    <property type="match status" value="1"/>
</dbReference>
<evidence type="ECO:0000256" key="1">
    <source>
        <dbReference type="ARBA" id="ARBA00022741"/>
    </source>
</evidence>
<dbReference type="Pfam" id="PF01031">
    <property type="entry name" value="Dynamin_M"/>
    <property type="match status" value="1"/>
</dbReference>
<keyword evidence="2" id="KW-0342">GTP-binding</keyword>
<dbReference type="GO" id="GO:0005525">
    <property type="term" value="F:GTP binding"/>
    <property type="evidence" value="ECO:0007669"/>
    <property type="project" value="InterPro"/>
</dbReference>
<dbReference type="GO" id="GO:0016020">
    <property type="term" value="C:membrane"/>
    <property type="evidence" value="ECO:0007669"/>
    <property type="project" value="TreeGrafter"/>
</dbReference>
<dbReference type="InterPro" id="IPR003130">
    <property type="entry name" value="GED"/>
</dbReference>
<dbReference type="SMART" id="SM00053">
    <property type="entry name" value="DYNc"/>
    <property type="match status" value="1"/>
</dbReference>
<accession>A0A1V0SCX6</accession>
<dbReference type="InterPro" id="IPR022812">
    <property type="entry name" value="Dynamin"/>
</dbReference>
<dbReference type="InterPro" id="IPR030381">
    <property type="entry name" value="G_DYNAMIN_dom"/>
</dbReference>
<reference evidence="4" key="1">
    <citation type="journal article" date="2017" name="Science">
        <title>Giant viruses with an expanded complement of translation system components.</title>
        <authorList>
            <person name="Schulz F."/>
            <person name="Yutin N."/>
            <person name="Ivanova N.N."/>
            <person name="Ortega D.R."/>
            <person name="Lee T.K."/>
            <person name="Vierheilig J."/>
            <person name="Daims H."/>
            <person name="Horn M."/>
            <person name="Wagner M."/>
            <person name="Jensen G.J."/>
            <person name="Kyrpides N.C."/>
            <person name="Koonin E.V."/>
            <person name="Woyke T."/>
        </authorList>
    </citation>
    <scope>NUCLEOTIDE SEQUENCE</scope>
    <source>
        <strain evidence="4">ILV1</strain>
    </source>
</reference>
<proteinExistence type="predicted"/>
<gene>
    <name evidence="4" type="ORF">Indivirus_1_185</name>
</gene>
<dbReference type="CDD" id="cd08771">
    <property type="entry name" value="DLP_1"/>
    <property type="match status" value="1"/>
</dbReference>
<dbReference type="Pfam" id="PF00350">
    <property type="entry name" value="Dynamin_N"/>
    <property type="match status" value="1"/>
</dbReference>
<feature type="domain" description="Dynamin-type G" evidence="3">
    <location>
        <begin position="53"/>
        <end position="343"/>
    </location>
</feature>
<dbReference type="GO" id="GO:0003924">
    <property type="term" value="F:GTPase activity"/>
    <property type="evidence" value="ECO:0007669"/>
    <property type="project" value="InterPro"/>
</dbReference>
<dbReference type="PRINTS" id="PR00195">
    <property type="entry name" value="DYNAMIN"/>
</dbReference>
<evidence type="ECO:0000259" key="3">
    <source>
        <dbReference type="PROSITE" id="PS51718"/>
    </source>
</evidence>
<dbReference type="Gene3D" id="1.20.120.1240">
    <property type="entry name" value="Dynamin, middle domain"/>
    <property type="match status" value="1"/>
</dbReference>
<evidence type="ECO:0000256" key="2">
    <source>
        <dbReference type="ARBA" id="ARBA00023134"/>
    </source>
</evidence>
<dbReference type="SUPFAM" id="SSF52540">
    <property type="entry name" value="P-loop containing nucleoside triphosphate hydrolases"/>
    <property type="match status" value="1"/>
</dbReference>
<protein>
    <submittedName>
        <fullName evidence="4">Dynamin family protein</fullName>
    </submittedName>
</protein>
<evidence type="ECO:0000313" key="4">
    <source>
        <dbReference type="EMBL" id="ARF09562.1"/>
    </source>
</evidence>
<dbReference type="GO" id="GO:0008017">
    <property type="term" value="F:microtubule binding"/>
    <property type="evidence" value="ECO:0007669"/>
    <property type="project" value="TreeGrafter"/>
</dbReference>